<name>A0A5C8NP22_9BURK</name>
<dbReference type="InterPro" id="IPR006094">
    <property type="entry name" value="Oxid_FAD_bind_N"/>
</dbReference>
<dbReference type="InterPro" id="IPR016167">
    <property type="entry name" value="FAD-bd_PCMH_sub1"/>
</dbReference>
<dbReference type="GO" id="GO:0071949">
    <property type="term" value="F:FAD binding"/>
    <property type="evidence" value="ECO:0007669"/>
    <property type="project" value="InterPro"/>
</dbReference>
<dbReference type="InterPro" id="IPR016164">
    <property type="entry name" value="FAD-linked_Oxase-like_C"/>
</dbReference>
<dbReference type="InterPro" id="IPR016169">
    <property type="entry name" value="FAD-bd_PCMH_sub2"/>
</dbReference>
<keyword evidence="2" id="KW-0285">Flavoprotein</keyword>
<dbReference type="Pfam" id="PF01565">
    <property type="entry name" value="FAD_binding_4"/>
    <property type="match status" value="1"/>
</dbReference>
<evidence type="ECO:0000313" key="5">
    <source>
        <dbReference type="EMBL" id="TXL63524.1"/>
    </source>
</evidence>
<dbReference type="InterPro" id="IPR036318">
    <property type="entry name" value="FAD-bd_PCMH-like_sf"/>
</dbReference>
<dbReference type="GO" id="GO:0022904">
    <property type="term" value="P:respiratory electron transport chain"/>
    <property type="evidence" value="ECO:0007669"/>
    <property type="project" value="TreeGrafter"/>
</dbReference>
<evidence type="ECO:0000259" key="4">
    <source>
        <dbReference type="PROSITE" id="PS51387"/>
    </source>
</evidence>
<dbReference type="InterPro" id="IPR051264">
    <property type="entry name" value="FAD-oxidored/transferase_4"/>
</dbReference>
<sequence>MSDAAALIVALRDCVGAPHVLAGADDTAPYTRDWRGRYGGEALAVVLPGSTEEVSAVVRACAAAGVRVVPQGGNTGLVGGAVPMGDRIADDNAPVVVALRRMNRIRDVDPLGNTLVADAGCVLETIQQAADACDRLYGVSLGAQGSCQIGGNVSTNAGGTGVLKYGSTREQVLGLEVVLPDGRVWDGLRRLRKDNTGYALKQLFIGAEGSLGIVTGVALRLHPKPAAIAAAWLTVDTVHDALAALELLQAMAGERIAGCELLNRAELETVAAQFPDVRLPTDPEAPYAVLVELADTWARADLSGLLEDALGRLAEAGRLRDAAIAASEAQRQAFWFIRHSIAEANRKSGMGLACDVAVPVRALPAFIDRAGGAVRARWPNATIVLVAHMGDGNVHFIPRFSFEDWQALEDPAAFADIVRAVVHDEAAALGGTFSAEHGIGRVLPGELARLRSPLELELMRRVRDALDPARTMNPVILGAS</sequence>
<dbReference type="PANTHER" id="PTHR43716:SF2">
    <property type="entry name" value="BLL6224 PROTEIN"/>
    <property type="match status" value="1"/>
</dbReference>
<protein>
    <submittedName>
        <fullName evidence="5">FAD-binding oxidoreductase</fullName>
    </submittedName>
</protein>
<dbReference type="PROSITE" id="PS51387">
    <property type="entry name" value="FAD_PCMH"/>
    <property type="match status" value="1"/>
</dbReference>
<dbReference type="Gene3D" id="3.30.70.2740">
    <property type="match status" value="1"/>
</dbReference>
<organism evidence="5 6">
    <name type="scientific">Zeimonas arvi</name>
    <dbReference type="NCBI Taxonomy" id="2498847"/>
    <lineage>
        <taxon>Bacteria</taxon>
        <taxon>Pseudomonadati</taxon>
        <taxon>Pseudomonadota</taxon>
        <taxon>Betaproteobacteria</taxon>
        <taxon>Burkholderiales</taxon>
        <taxon>Burkholderiaceae</taxon>
        <taxon>Zeimonas</taxon>
    </lineage>
</organism>
<gene>
    <name evidence="5" type="ORF">FHP08_16925</name>
</gene>
<dbReference type="Gene3D" id="3.30.43.10">
    <property type="entry name" value="Uridine Diphospho-n-acetylenolpyruvylglucosamine Reductase, domain 2"/>
    <property type="match status" value="1"/>
</dbReference>
<dbReference type="OrthoDB" id="8522822at2"/>
<proteinExistence type="inferred from homology"/>
<dbReference type="InterPro" id="IPR004113">
    <property type="entry name" value="FAD-bd_oxidored_4_C"/>
</dbReference>
<accession>A0A5C8NP22</accession>
<dbReference type="Pfam" id="PF02913">
    <property type="entry name" value="FAD-oxidase_C"/>
    <property type="match status" value="1"/>
</dbReference>
<evidence type="ECO:0000256" key="2">
    <source>
        <dbReference type="ARBA" id="ARBA00022630"/>
    </source>
</evidence>
<reference evidence="5 6" key="1">
    <citation type="submission" date="2019-06" db="EMBL/GenBank/DDBJ databases">
        <title>Quisquiliibacterium sp. nov., isolated from a maize field.</title>
        <authorList>
            <person name="Lin S.-Y."/>
            <person name="Tsai C.-F."/>
            <person name="Young C.-C."/>
        </authorList>
    </citation>
    <scope>NUCLEOTIDE SEQUENCE [LARGE SCALE GENOMIC DNA]</scope>
    <source>
        <strain evidence="5 6">CC-CFT501</strain>
    </source>
</reference>
<dbReference type="GO" id="GO:0003824">
    <property type="term" value="F:catalytic activity"/>
    <property type="evidence" value="ECO:0007669"/>
    <property type="project" value="InterPro"/>
</dbReference>
<dbReference type="SUPFAM" id="SSF55103">
    <property type="entry name" value="FAD-linked oxidases, C-terminal domain"/>
    <property type="match status" value="1"/>
</dbReference>
<dbReference type="Gene3D" id="3.30.70.2190">
    <property type="match status" value="1"/>
</dbReference>
<evidence type="ECO:0000256" key="1">
    <source>
        <dbReference type="ARBA" id="ARBA00008000"/>
    </source>
</evidence>
<evidence type="ECO:0000256" key="3">
    <source>
        <dbReference type="ARBA" id="ARBA00022827"/>
    </source>
</evidence>
<feature type="domain" description="FAD-binding PCMH-type" evidence="4">
    <location>
        <begin position="38"/>
        <end position="224"/>
    </location>
</feature>
<comment type="caution">
    <text evidence="5">The sequence shown here is derived from an EMBL/GenBank/DDBJ whole genome shotgun (WGS) entry which is preliminary data.</text>
</comment>
<comment type="similarity">
    <text evidence="1">Belongs to the FAD-binding oxidoreductase/transferase type 4 family.</text>
</comment>
<dbReference type="PANTHER" id="PTHR43716">
    <property type="entry name" value="D-2-HYDROXYGLUTARATE DEHYDROGENASE, MITOCHONDRIAL"/>
    <property type="match status" value="1"/>
</dbReference>
<dbReference type="Gene3D" id="1.10.45.10">
    <property type="entry name" value="Vanillyl-alcohol Oxidase, Chain A, domain 4"/>
    <property type="match status" value="1"/>
</dbReference>
<dbReference type="Gene3D" id="3.30.465.10">
    <property type="match status" value="1"/>
</dbReference>
<evidence type="ECO:0000313" key="6">
    <source>
        <dbReference type="Proteomes" id="UP000321548"/>
    </source>
</evidence>
<keyword evidence="6" id="KW-1185">Reference proteome</keyword>
<dbReference type="RefSeq" id="WP_147705678.1">
    <property type="nucleotide sequence ID" value="NZ_VDUY01000008.1"/>
</dbReference>
<dbReference type="Proteomes" id="UP000321548">
    <property type="component" value="Unassembled WGS sequence"/>
</dbReference>
<dbReference type="SUPFAM" id="SSF56176">
    <property type="entry name" value="FAD-binding/transporter-associated domain-like"/>
    <property type="match status" value="1"/>
</dbReference>
<dbReference type="EMBL" id="VDUY01000008">
    <property type="protein sequence ID" value="TXL63524.1"/>
    <property type="molecule type" value="Genomic_DNA"/>
</dbReference>
<dbReference type="InterPro" id="IPR016166">
    <property type="entry name" value="FAD-bd_PCMH"/>
</dbReference>
<dbReference type="AlphaFoldDB" id="A0A5C8NP22"/>
<keyword evidence="3" id="KW-0274">FAD</keyword>
<dbReference type="InterPro" id="IPR016171">
    <property type="entry name" value="Vanillyl_alc_oxidase_C-sub2"/>
</dbReference>